<sequence>MSKIQRLLLQKFTLTSSLQTLRTLHTLQVSRNPSTESVSDSFLVEKILFNLKQWNVNSLRHYQFRLNPVTAVEVLYRLRDNLHLGQRFIDFIALNCANFKHSSLSLSAMIHILVRSRRLSDAQALILRMVRKSGVSRVEIVESLVSTYKNCGSNELVFDLFIRTYVQARKLREGSEAFLVLRNKGICVSINACNSLLGGLVKIGWVDLAWQVYAEVDRSDLVSFSSLIGVFSRSGQLDRALMYFRHMKSAGVAPDTVVYTILIDGLWYEMVRKGIKPTLVTCNIIIKGYCRSGDASKADEFLSKMISEGVVPDSITYNTLINGFVKEENMDRVSVLVSKMENQGLLPDVITYNVILSGFCRQGNMQEAQLVLRRMIEKGVNPDRSTYTSLINGHVSQNNLKEAFRFHDEMLQRGFAPDDKF</sequence>
<dbReference type="Proteomes" id="UP001164250">
    <property type="component" value="Chromosome 11"/>
</dbReference>
<gene>
    <name evidence="1" type="ORF">Patl1_29391</name>
</gene>
<dbReference type="EMBL" id="CM047907">
    <property type="protein sequence ID" value="KAJ0083248.1"/>
    <property type="molecule type" value="Genomic_DNA"/>
</dbReference>
<organism evidence="1 2">
    <name type="scientific">Pistacia atlantica</name>
    <dbReference type="NCBI Taxonomy" id="434234"/>
    <lineage>
        <taxon>Eukaryota</taxon>
        <taxon>Viridiplantae</taxon>
        <taxon>Streptophyta</taxon>
        <taxon>Embryophyta</taxon>
        <taxon>Tracheophyta</taxon>
        <taxon>Spermatophyta</taxon>
        <taxon>Magnoliopsida</taxon>
        <taxon>eudicotyledons</taxon>
        <taxon>Gunneridae</taxon>
        <taxon>Pentapetalae</taxon>
        <taxon>rosids</taxon>
        <taxon>malvids</taxon>
        <taxon>Sapindales</taxon>
        <taxon>Anacardiaceae</taxon>
        <taxon>Pistacia</taxon>
    </lineage>
</organism>
<evidence type="ECO:0000313" key="1">
    <source>
        <dbReference type="EMBL" id="KAJ0083248.1"/>
    </source>
</evidence>
<protein>
    <submittedName>
        <fullName evidence="1">Uncharacterized protein</fullName>
    </submittedName>
</protein>
<evidence type="ECO:0000313" key="2">
    <source>
        <dbReference type="Proteomes" id="UP001164250"/>
    </source>
</evidence>
<comment type="caution">
    <text evidence="1">The sequence shown here is derived from an EMBL/GenBank/DDBJ whole genome shotgun (WGS) entry which is preliminary data.</text>
</comment>
<name>A0ACC1AB47_9ROSI</name>
<keyword evidence="2" id="KW-1185">Reference proteome</keyword>
<reference evidence="2" key="1">
    <citation type="journal article" date="2023" name="G3 (Bethesda)">
        <title>Genome assembly and association tests identify interacting loci associated with vigor, precocity, and sex in interspecific pistachio rootstocks.</title>
        <authorList>
            <person name="Palmer W."/>
            <person name="Jacygrad E."/>
            <person name="Sagayaradj S."/>
            <person name="Cavanaugh K."/>
            <person name="Han R."/>
            <person name="Bertier L."/>
            <person name="Beede B."/>
            <person name="Kafkas S."/>
            <person name="Golino D."/>
            <person name="Preece J."/>
            <person name="Michelmore R."/>
        </authorList>
    </citation>
    <scope>NUCLEOTIDE SEQUENCE [LARGE SCALE GENOMIC DNA]</scope>
</reference>
<accession>A0ACC1AB47</accession>
<proteinExistence type="predicted"/>